<feature type="transmembrane region" description="Helical" evidence="9">
    <location>
        <begin position="282"/>
        <end position="310"/>
    </location>
</feature>
<feature type="transmembrane region" description="Helical" evidence="9">
    <location>
        <begin position="58"/>
        <end position="76"/>
    </location>
</feature>
<evidence type="ECO:0000256" key="7">
    <source>
        <dbReference type="ARBA" id="ARBA00035085"/>
    </source>
</evidence>
<evidence type="ECO:0000256" key="8">
    <source>
        <dbReference type="ARBA" id="ARBA00044702"/>
    </source>
</evidence>
<evidence type="ECO:0000256" key="3">
    <source>
        <dbReference type="ARBA" id="ARBA00022692"/>
    </source>
</evidence>
<comment type="catalytic activity">
    <reaction evidence="8">
        <text>fluoride(in) = fluoride(out)</text>
        <dbReference type="Rhea" id="RHEA:76159"/>
        <dbReference type="ChEBI" id="CHEBI:17051"/>
    </reaction>
</comment>
<dbReference type="InterPro" id="IPR022535">
    <property type="entry name" value="Golgi_pH-regulator_cons_dom"/>
</dbReference>
<comment type="catalytic activity">
    <reaction evidence="7">
        <text>bromide(in) = bromide(out)</text>
        <dbReference type="Rhea" id="RHEA:75383"/>
        <dbReference type="ChEBI" id="CHEBI:15858"/>
    </reaction>
</comment>
<dbReference type="PANTHER" id="PTHR15948:SF0">
    <property type="entry name" value="GOLGI PH REGULATOR A-RELATED"/>
    <property type="match status" value="1"/>
</dbReference>
<sequence>MNFHVPLVHENMMLLYGSNLNGRALKQAFHFSLSPSCDNSLALRMKRQKFVFYSSSRLFFWKATLYAVAAMLLFFIPKTIAQLAIRKLRFSKCHCKLCLFILANRIFANGLLSFICRVGVIGVLIVAALAGFGAISCLYTSLPFPEDYPDKVERQIGKTIEMIAAKKFGTFKERQPSSFLSFYTEVFEDVKSLEAFNERLFMELAEINAINQRKEYARTFRGKYFLVLGYFLSLLSIWKIFSSIINIVFDRYGTVDPVTRVIGIAVHYMGFDFDVKLWSQHFSFVFVGCLSLSSVRSLLVSFAKFFIAILKQRATNRVNTNFQGMYLLSTVLLVRMSMPPEYRWIITEVFGDLAYPFYQRWFDEIFILSAIASTVFFAIVRKKYDFNKCE</sequence>
<comment type="similarity">
    <text evidence="2">Belongs to the Golgi pH regulator (TC 1.A.38) family.</text>
</comment>
<reference evidence="12" key="2">
    <citation type="submission" date="2014-03" db="EMBL/GenBank/DDBJ databases">
        <title>The whipworm genome and dual-species transcriptomics of an intimate host-pathogen interaction.</title>
        <authorList>
            <person name="Foth B.J."/>
            <person name="Tsai I.J."/>
            <person name="Reid A.J."/>
            <person name="Bancroft A.J."/>
            <person name="Nichol S."/>
            <person name="Tracey A."/>
            <person name="Holroyd N."/>
            <person name="Cotton J.A."/>
            <person name="Stanley E.J."/>
            <person name="Zarowiecki M."/>
            <person name="Liu J.Z."/>
            <person name="Huckvale T."/>
            <person name="Cooper P.J."/>
            <person name="Grencis R.K."/>
            <person name="Berriman M."/>
        </authorList>
    </citation>
    <scope>NUCLEOTIDE SEQUENCE [LARGE SCALE GENOMIC DNA]</scope>
</reference>
<feature type="domain" description="Golgi pH regulator conserved" evidence="11">
    <location>
        <begin position="115"/>
        <end position="167"/>
    </location>
</feature>
<feature type="domain" description="Abscisic acid G-protein coupled receptor-like" evidence="10">
    <location>
        <begin position="216"/>
        <end position="382"/>
    </location>
</feature>
<name>A0A077Z6F9_TRITR</name>
<dbReference type="InterPro" id="IPR025969">
    <property type="entry name" value="ABA_GPCR_dom"/>
</dbReference>
<comment type="catalytic activity">
    <reaction evidence="6">
        <text>iodide(out) = iodide(in)</text>
        <dbReference type="Rhea" id="RHEA:66324"/>
        <dbReference type="ChEBI" id="CHEBI:16382"/>
    </reaction>
</comment>
<evidence type="ECO:0000256" key="4">
    <source>
        <dbReference type="ARBA" id="ARBA00022989"/>
    </source>
</evidence>
<dbReference type="InterPro" id="IPR015672">
    <property type="entry name" value="GPHR/GTG"/>
</dbReference>
<evidence type="ECO:0000256" key="5">
    <source>
        <dbReference type="ARBA" id="ARBA00023136"/>
    </source>
</evidence>
<evidence type="ECO:0000313" key="13">
    <source>
        <dbReference type="Proteomes" id="UP000030665"/>
    </source>
</evidence>
<feature type="transmembrane region" description="Helical" evidence="9">
    <location>
        <begin position="322"/>
        <end position="338"/>
    </location>
</feature>
<evidence type="ECO:0000259" key="11">
    <source>
        <dbReference type="Pfam" id="PF12537"/>
    </source>
</evidence>
<gene>
    <name evidence="12" type="ORF">TTRE_0000368101</name>
</gene>
<keyword evidence="3 9" id="KW-0812">Transmembrane</keyword>
<feature type="transmembrane region" description="Helical" evidence="9">
    <location>
        <begin position="358"/>
        <end position="380"/>
    </location>
</feature>
<keyword evidence="13" id="KW-1185">Reference proteome</keyword>
<dbReference type="Pfam" id="PF12537">
    <property type="entry name" value="GPHR_N"/>
    <property type="match status" value="1"/>
</dbReference>
<feature type="transmembrane region" description="Helical" evidence="9">
    <location>
        <begin position="121"/>
        <end position="142"/>
    </location>
</feature>
<organism evidence="12 13">
    <name type="scientific">Trichuris trichiura</name>
    <name type="common">Whipworm</name>
    <name type="synonym">Trichocephalus trichiurus</name>
    <dbReference type="NCBI Taxonomy" id="36087"/>
    <lineage>
        <taxon>Eukaryota</taxon>
        <taxon>Metazoa</taxon>
        <taxon>Ecdysozoa</taxon>
        <taxon>Nematoda</taxon>
        <taxon>Enoplea</taxon>
        <taxon>Dorylaimia</taxon>
        <taxon>Trichinellida</taxon>
        <taxon>Trichuridae</taxon>
        <taxon>Trichuris</taxon>
    </lineage>
</organism>
<reference evidence="12" key="1">
    <citation type="submission" date="2014-01" db="EMBL/GenBank/DDBJ databases">
        <authorList>
            <person name="Aslett M."/>
        </authorList>
    </citation>
    <scope>NUCLEOTIDE SEQUENCE</scope>
</reference>
<dbReference type="AlphaFoldDB" id="A0A077Z6F9"/>
<dbReference type="GO" id="GO:0016020">
    <property type="term" value="C:membrane"/>
    <property type="evidence" value="ECO:0007669"/>
    <property type="project" value="UniProtKB-SubCell"/>
</dbReference>
<dbReference type="Proteomes" id="UP000030665">
    <property type="component" value="Unassembled WGS sequence"/>
</dbReference>
<evidence type="ECO:0000256" key="2">
    <source>
        <dbReference type="ARBA" id="ARBA00009478"/>
    </source>
</evidence>
<dbReference type="EMBL" id="HG805953">
    <property type="protein sequence ID" value="CDW55409.1"/>
    <property type="molecule type" value="Genomic_DNA"/>
</dbReference>
<comment type="subcellular location">
    <subcellularLocation>
        <location evidence="1">Membrane</location>
        <topology evidence="1">Multi-pass membrane protein</topology>
    </subcellularLocation>
</comment>
<evidence type="ECO:0000256" key="6">
    <source>
        <dbReference type="ARBA" id="ARBA00024145"/>
    </source>
</evidence>
<dbReference type="PANTHER" id="PTHR15948">
    <property type="entry name" value="G-PROTEIN COUPLED RECEPTOR 89-RELATED"/>
    <property type="match status" value="1"/>
</dbReference>
<dbReference type="OrthoDB" id="264392at2759"/>
<proteinExistence type="inferred from homology"/>
<dbReference type="Pfam" id="PF12430">
    <property type="entry name" value="ABA_GPCR"/>
    <property type="match status" value="1"/>
</dbReference>
<evidence type="ECO:0000259" key="10">
    <source>
        <dbReference type="Pfam" id="PF12430"/>
    </source>
</evidence>
<keyword evidence="4 9" id="KW-1133">Transmembrane helix</keyword>
<evidence type="ECO:0000256" key="9">
    <source>
        <dbReference type="SAM" id="Phobius"/>
    </source>
</evidence>
<evidence type="ECO:0000313" key="12">
    <source>
        <dbReference type="EMBL" id="CDW55409.1"/>
    </source>
</evidence>
<accession>A0A077Z6F9</accession>
<feature type="transmembrane region" description="Helical" evidence="9">
    <location>
        <begin position="97"/>
        <end position="115"/>
    </location>
</feature>
<protein>
    <submittedName>
        <fullName evidence="12">DUF3735 and ABA GPCR domain containing protein</fullName>
    </submittedName>
</protein>
<feature type="transmembrane region" description="Helical" evidence="9">
    <location>
        <begin position="224"/>
        <end position="249"/>
    </location>
</feature>
<dbReference type="STRING" id="36087.A0A077Z6F9"/>
<evidence type="ECO:0000256" key="1">
    <source>
        <dbReference type="ARBA" id="ARBA00004141"/>
    </source>
</evidence>
<keyword evidence="5 9" id="KW-0472">Membrane</keyword>